<accession>L8G3L7</accession>
<proteinExistence type="predicted"/>
<feature type="region of interest" description="Disordered" evidence="1">
    <location>
        <begin position="177"/>
        <end position="204"/>
    </location>
</feature>
<organism evidence="2 3">
    <name type="scientific">Pseudogymnoascus destructans (strain ATCC MYA-4855 / 20631-21)</name>
    <name type="common">Bat white-nose syndrome fungus</name>
    <name type="synonym">Geomyces destructans</name>
    <dbReference type="NCBI Taxonomy" id="658429"/>
    <lineage>
        <taxon>Eukaryota</taxon>
        <taxon>Fungi</taxon>
        <taxon>Dikarya</taxon>
        <taxon>Ascomycota</taxon>
        <taxon>Pezizomycotina</taxon>
        <taxon>Leotiomycetes</taxon>
        <taxon>Thelebolales</taxon>
        <taxon>Thelebolaceae</taxon>
        <taxon>Pseudogymnoascus</taxon>
    </lineage>
</organism>
<evidence type="ECO:0000313" key="2">
    <source>
        <dbReference type="EMBL" id="ELR07722.1"/>
    </source>
</evidence>
<gene>
    <name evidence="2" type="ORF">GMDG_08519</name>
</gene>
<dbReference type="OrthoDB" id="3558732at2759"/>
<dbReference type="AlphaFoldDB" id="L8G3L7"/>
<dbReference type="VEuPathDB" id="FungiDB:GMDG_08519"/>
<protein>
    <submittedName>
        <fullName evidence="2">Uncharacterized protein</fullName>
    </submittedName>
</protein>
<dbReference type="EMBL" id="GL573558">
    <property type="protein sequence ID" value="ELR07722.1"/>
    <property type="molecule type" value="Genomic_DNA"/>
</dbReference>
<feature type="compositionally biased region" description="Acidic residues" evidence="1">
    <location>
        <begin position="183"/>
        <end position="195"/>
    </location>
</feature>
<reference evidence="3" key="1">
    <citation type="submission" date="2010-09" db="EMBL/GenBank/DDBJ databases">
        <title>The genome sequence of Geomyces destructans 20631-21.</title>
        <authorList>
            <consortium name="The Broad Institute Genome Sequencing Platform"/>
            <person name="Cuomo C.A."/>
            <person name="Blehert D.S."/>
            <person name="Lorch J.M."/>
            <person name="Young S.K."/>
            <person name="Zeng Q."/>
            <person name="Gargeya S."/>
            <person name="Fitzgerald M."/>
            <person name="Haas B."/>
            <person name="Abouelleil A."/>
            <person name="Alvarado L."/>
            <person name="Arachchi H.M."/>
            <person name="Berlin A."/>
            <person name="Brown A."/>
            <person name="Chapman S.B."/>
            <person name="Chen Z."/>
            <person name="Dunbar C."/>
            <person name="Freedman E."/>
            <person name="Gearin G."/>
            <person name="Gellesch M."/>
            <person name="Goldberg J."/>
            <person name="Griggs A."/>
            <person name="Gujja S."/>
            <person name="Heiman D."/>
            <person name="Howarth C."/>
            <person name="Larson L."/>
            <person name="Lui A."/>
            <person name="MacDonald P.J.P."/>
            <person name="Montmayeur A."/>
            <person name="Murphy C."/>
            <person name="Neiman D."/>
            <person name="Pearson M."/>
            <person name="Priest M."/>
            <person name="Roberts A."/>
            <person name="Saif S."/>
            <person name="Shea T."/>
            <person name="Shenoy N."/>
            <person name="Sisk P."/>
            <person name="Stolte C."/>
            <person name="Sykes S."/>
            <person name="Wortman J."/>
            <person name="Nusbaum C."/>
            <person name="Birren B."/>
        </authorList>
    </citation>
    <scope>NUCLEOTIDE SEQUENCE [LARGE SCALE GENOMIC DNA]</scope>
    <source>
        <strain evidence="3">ATCC MYA-4855 / 20631-21</strain>
    </source>
</reference>
<dbReference type="InterPro" id="IPR022190">
    <property type="entry name" value="DUF3716"/>
</dbReference>
<name>L8G3L7_PSED2</name>
<dbReference type="HOGENOM" id="CLU_1177871_0_0_1"/>
<sequence>MSGDFVTSTTMAIEAKKTATADVQHVMAEFPVRRQIVWRKNRETDLSKHGSYGIAVEVQARGNDNATPCNSCARGAGPFETGCVSFSSGYGPGNKVPFGGACANCFWGGQGGRCTLRVGGARTRVRSGSLYQDKARTNTHLGSGFDLNTTDGVRDALAELRGMERALSARGRALEGGATVEDVLSEDDVESEGEGEGSTWEGFE</sequence>
<dbReference type="Pfam" id="PF12511">
    <property type="entry name" value="DUF3716"/>
    <property type="match status" value="1"/>
</dbReference>
<dbReference type="Proteomes" id="UP000011064">
    <property type="component" value="Unassembled WGS sequence"/>
</dbReference>
<dbReference type="InParanoid" id="L8G3L7"/>
<keyword evidence="3" id="KW-1185">Reference proteome</keyword>
<evidence type="ECO:0000313" key="3">
    <source>
        <dbReference type="Proteomes" id="UP000011064"/>
    </source>
</evidence>
<evidence type="ECO:0000256" key="1">
    <source>
        <dbReference type="SAM" id="MobiDB-lite"/>
    </source>
</evidence>